<keyword evidence="4" id="KW-1185">Reference proteome</keyword>
<evidence type="ECO:0000259" key="2">
    <source>
        <dbReference type="Pfam" id="PF21688"/>
    </source>
</evidence>
<feature type="region of interest" description="Disordered" evidence="1">
    <location>
        <begin position="475"/>
        <end position="498"/>
    </location>
</feature>
<dbReference type="OrthoDB" id="9772594at2"/>
<sequence>MALRVSNLRLPVEEPEANLPSHLARALGVRPADLGGWRVVRKALDLRDKRQLRFVYNFEVEFPGDDYRPDGSTQVDRVEEPPFAMPAPGTRPLPHRPVVVGSGPAGLLAAYFLALHGYRPLVLERGTKVNDRIRDVRTFDDGGAFHPESNYLFGEGGAGTFSDGKLTCRSTGPDVMRVLELFAECKGQQPGKPSILYYHRPHLGSNRLPAVVKAIRRKIEEHGGEVRFLTRVEDVLFDSTGLKGVATSSGFVPASAVVLAPGHSARDTYTMLAARGVPMSAKAFQFGVRVEHPQGLVNEVQFGPRHSKYEEVLGNADYALVAHGKNDLFTFCMCAGGHVIPSVSQEGYFCTNGMSLSKRDSPYANSGLVVTVPVEAFGATDVLAGVRLQEVYERKAFELGRGEYRSPVQRGRDFVNGRVSPGEVKSSYPRGVVSADLREVLPPVVAEAVRHGLPQMDRRWQGRFLPDAVLVGPEARGSSPVRIDRDPETRESPGVPGLYPVGEGAGFAGGIVSAAVDGLRTARALIARYAVPTG</sequence>
<dbReference type="KEGG" id="uli:ETAA1_15460"/>
<proteinExistence type="predicted"/>
<evidence type="ECO:0000313" key="3">
    <source>
        <dbReference type="EMBL" id="QDU19616.1"/>
    </source>
</evidence>
<dbReference type="SUPFAM" id="SSF51905">
    <property type="entry name" value="FAD/NAD(P)-binding domain"/>
    <property type="match status" value="1"/>
</dbReference>
<dbReference type="Gene3D" id="3.30.70.2700">
    <property type="match status" value="1"/>
</dbReference>
<reference evidence="3 4" key="1">
    <citation type="submission" date="2019-02" db="EMBL/GenBank/DDBJ databases">
        <title>Deep-cultivation of Planctomycetes and their phenomic and genomic characterization uncovers novel biology.</title>
        <authorList>
            <person name="Wiegand S."/>
            <person name="Jogler M."/>
            <person name="Boedeker C."/>
            <person name="Pinto D."/>
            <person name="Vollmers J."/>
            <person name="Rivas-Marin E."/>
            <person name="Kohn T."/>
            <person name="Peeters S.H."/>
            <person name="Heuer A."/>
            <person name="Rast P."/>
            <person name="Oberbeckmann S."/>
            <person name="Bunk B."/>
            <person name="Jeske O."/>
            <person name="Meyerdierks A."/>
            <person name="Storesund J.E."/>
            <person name="Kallscheuer N."/>
            <person name="Luecker S."/>
            <person name="Lage O.M."/>
            <person name="Pohl T."/>
            <person name="Merkel B.J."/>
            <person name="Hornburger P."/>
            <person name="Mueller R.-W."/>
            <person name="Bruemmer F."/>
            <person name="Labrenz M."/>
            <person name="Spormann A.M."/>
            <person name="Op den Camp H."/>
            <person name="Overmann J."/>
            <person name="Amann R."/>
            <person name="Jetten M.S.M."/>
            <person name="Mascher T."/>
            <person name="Medema M.H."/>
            <person name="Devos D.P."/>
            <person name="Kaster A.-K."/>
            <person name="Ovreas L."/>
            <person name="Rohde M."/>
            <person name="Galperin M.Y."/>
            <person name="Jogler C."/>
        </authorList>
    </citation>
    <scope>NUCLEOTIDE SEQUENCE [LARGE SCALE GENOMIC DNA]</scope>
    <source>
        <strain evidence="3 4">ETA_A1</strain>
    </source>
</reference>
<dbReference type="Proteomes" id="UP000319576">
    <property type="component" value="Chromosome"/>
</dbReference>
<dbReference type="InterPro" id="IPR036188">
    <property type="entry name" value="FAD/NAD-bd_sf"/>
</dbReference>
<organism evidence="3 4">
    <name type="scientific">Urbifossiella limnaea</name>
    <dbReference type="NCBI Taxonomy" id="2528023"/>
    <lineage>
        <taxon>Bacteria</taxon>
        <taxon>Pseudomonadati</taxon>
        <taxon>Planctomycetota</taxon>
        <taxon>Planctomycetia</taxon>
        <taxon>Gemmatales</taxon>
        <taxon>Gemmataceae</taxon>
        <taxon>Urbifossiella</taxon>
    </lineage>
</organism>
<dbReference type="PRINTS" id="PR00419">
    <property type="entry name" value="ADXRDTASE"/>
</dbReference>
<dbReference type="PANTHER" id="PTHR42842">
    <property type="entry name" value="FAD/NAD(P)-BINDING OXIDOREDUCTASE"/>
    <property type="match status" value="1"/>
</dbReference>
<dbReference type="InterPro" id="IPR028348">
    <property type="entry name" value="FAD-binding_protein"/>
</dbReference>
<protein>
    <recommendedName>
        <fullName evidence="2">FAD-dependent protein C-terminal domain-containing protein</fullName>
    </recommendedName>
</protein>
<dbReference type="PIRSF" id="PIRSF038984">
    <property type="entry name" value="FAD_binding_protein"/>
    <property type="match status" value="1"/>
</dbReference>
<dbReference type="Pfam" id="PF13450">
    <property type="entry name" value="NAD_binding_8"/>
    <property type="match status" value="1"/>
</dbReference>
<dbReference type="PANTHER" id="PTHR42842:SF3">
    <property type="entry name" value="FAD_NAD(P)-BINDING OXIDOREDUCTASE FAMILY PROTEIN"/>
    <property type="match status" value="1"/>
</dbReference>
<feature type="compositionally biased region" description="Basic and acidic residues" evidence="1">
    <location>
        <begin position="482"/>
        <end position="491"/>
    </location>
</feature>
<gene>
    <name evidence="3" type="ORF">ETAA1_15460</name>
</gene>
<dbReference type="RefSeq" id="WP_145235851.1">
    <property type="nucleotide sequence ID" value="NZ_CP036273.1"/>
</dbReference>
<accession>A0A517XQ57</accession>
<dbReference type="EMBL" id="CP036273">
    <property type="protein sequence ID" value="QDU19616.1"/>
    <property type="molecule type" value="Genomic_DNA"/>
</dbReference>
<evidence type="ECO:0000256" key="1">
    <source>
        <dbReference type="SAM" id="MobiDB-lite"/>
    </source>
</evidence>
<dbReference type="Gene3D" id="3.50.50.60">
    <property type="entry name" value="FAD/NAD(P)-binding domain"/>
    <property type="match status" value="2"/>
</dbReference>
<feature type="domain" description="FAD-dependent protein C-terminal" evidence="2">
    <location>
        <begin position="284"/>
        <end position="476"/>
    </location>
</feature>
<evidence type="ECO:0000313" key="4">
    <source>
        <dbReference type="Proteomes" id="UP000319576"/>
    </source>
</evidence>
<dbReference type="InterPro" id="IPR049516">
    <property type="entry name" value="FAD-depend_C"/>
</dbReference>
<dbReference type="AlphaFoldDB" id="A0A517XQ57"/>
<name>A0A517XQ57_9BACT</name>
<dbReference type="Pfam" id="PF21688">
    <property type="entry name" value="FAD-depend_C"/>
    <property type="match status" value="1"/>
</dbReference>